<evidence type="ECO:0000313" key="1">
    <source>
        <dbReference type="EMBL" id="KAJ0192761.1"/>
    </source>
</evidence>
<proteinExistence type="predicted"/>
<organism evidence="1 2">
    <name type="scientific">Lactuca sativa</name>
    <name type="common">Garden lettuce</name>
    <dbReference type="NCBI Taxonomy" id="4236"/>
    <lineage>
        <taxon>Eukaryota</taxon>
        <taxon>Viridiplantae</taxon>
        <taxon>Streptophyta</taxon>
        <taxon>Embryophyta</taxon>
        <taxon>Tracheophyta</taxon>
        <taxon>Spermatophyta</taxon>
        <taxon>Magnoliopsida</taxon>
        <taxon>eudicotyledons</taxon>
        <taxon>Gunneridae</taxon>
        <taxon>Pentapetalae</taxon>
        <taxon>asterids</taxon>
        <taxon>campanulids</taxon>
        <taxon>Asterales</taxon>
        <taxon>Asteraceae</taxon>
        <taxon>Cichorioideae</taxon>
        <taxon>Cichorieae</taxon>
        <taxon>Lactucinae</taxon>
        <taxon>Lactuca</taxon>
    </lineage>
</organism>
<name>A0A9R1UTW8_LACSA</name>
<keyword evidence="2" id="KW-1185">Reference proteome</keyword>
<gene>
    <name evidence="1" type="ORF">LSAT_V11C800428290</name>
</gene>
<reference evidence="1 2" key="1">
    <citation type="journal article" date="2017" name="Nat. Commun.">
        <title>Genome assembly with in vitro proximity ligation data and whole-genome triplication in lettuce.</title>
        <authorList>
            <person name="Reyes-Chin-Wo S."/>
            <person name="Wang Z."/>
            <person name="Yang X."/>
            <person name="Kozik A."/>
            <person name="Arikit S."/>
            <person name="Song C."/>
            <person name="Xia L."/>
            <person name="Froenicke L."/>
            <person name="Lavelle D.O."/>
            <person name="Truco M.J."/>
            <person name="Xia R."/>
            <person name="Zhu S."/>
            <person name="Xu C."/>
            <person name="Xu H."/>
            <person name="Xu X."/>
            <person name="Cox K."/>
            <person name="Korf I."/>
            <person name="Meyers B.C."/>
            <person name="Michelmore R.W."/>
        </authorList>
    </citation>
    <scope>NUCLEOTIDE SEQUENCE [LARGE SCALE GENOMIC DNA]</scope>
    <source>
        <strain evidence="2">cv. Salinas</strain>
        <tissue evidence="1">Seedlings</tissue>
    </source>
</reference>
<protein>
    <submittedName>
        <fullName evidence="1">Uncharacterized protein</fullName>
    </submittedName>
</protein>
<evidence type="ECO:0000313" key="2">
    <source>
        <dbReference type="Proteomes" id="UP000235145"/>
    </source>
</evidence>
<dbReference type="AlphaFoldDB" id="A0A9R1UTW8"/>
<dbReference type="EMBL" id="NBSK02000008">
    <property type="protein sequence ID" value="KAJ0192761.1"/>
    <property type="molecule type" value="Genomic_DNA"/>
</dbReference>
<accession>A0A9R1UTW8</accession>
<sequence>MYTFGHWSSTRVLFLEFSTAPSLNCLFKQRETNWSSLRCLISLLLSHPASSGQTHRLIDLIVGYECDALIVATTATTHAHVRREAVVLQNQVFGPDSSRV</sequence>
<dbReference type="Proteomes" id="UP000235145">
    <property type="component" value="Unassembled WGS sequence"/>
</dbReference>
<comment type="caution">
    <text evidence="1">The sequence shown here is derived from an EMBL/GenBank/DDBJ whole genome shotgun (WGS) entry which is preliminary data.</text>
</comment>